<comment type="caution">
    <text evidence="1">The sequence shown here is derived from an EMBL/GenBank/DDBJ whole genome shotgun (WGS) entry which is preliminary data.</text>
</comment>
<dbReference type="EMBL" id="RKHG01000001">
    <property type="protein sequence ID" value="ROR55446.1"/>
    <property type="molecule type" value="Genomic_DNA"/>
</dbReference>
<name>A0A3N1ZXA1_9ACTN</name>
<dbReference type="RefSeq" id="WP_148060572.1">
    <property type="nucleotide sequence ID" value="NZ_RKHG01000001.1"/>
</dbReference>
<evidence type="ECO:0000313" key="2">
    <source>
        <dbReference type="Proteomes" id="UP000275749"/>
    </source>
</evidence>
<gene>
    <name evidence="1" type="ORF">EDD41_2720</name>
</gene>
<reference evidence="1 2" key="1">
    <citation type="submission" date="2018-11" db="EMBL/GenBank/DDBJ databases">
        <title>Sequencing the genomes of 1000 actinobacteria strains.</title>
        <authorList>
            <person name="Klenk H.-P."/>
        </authorList>
    </citation>
    <scope>NUCLEOTIDE SEQUENCE [LARGE SCALE GENOMIC DNA]</scope>
    <source>
        <strain evidence="1 2">DSM 10546</strain>
    </source>
</reference>
<proteinExistence type="predicted"/>
<protein>
    <submittedName>
        <fullName evidence="1">Uncharacterized protein</fullName>
    </submittedName>
</protein>
<accession>A0A3N1ZXA1</accession>
<sequence>MSSEEVRVGETNLGNLPMVWKSLDLLYRQVDEANSAHRRGNLLSERRFDEATATGRRTYITARSFMAAARDSNRALVKMLQMDGIRPFATWSAIRPAFECAFYAAWMLEPDLGHSRMKRGLCIAINEHKSHAQRRKLQKEIALAWGDVPADHPDLVRVAEINREHEALYTAEANALGLTYQKAGAKVNIVDELPKMSFGDITDPWVPKWMTLVWRELSAATHGDQGAIVGLSDRQQSFEIPGGQHVLLSPNDDSLMGAMYASVGMQRRAMELFIERSSPFPKQS</sequence>
<dbReference type="Proteomes" id="UP000275749">
    <property type="component" value="Unassembled WGS sequence"/>
</dbReference>
<organism evidence="1 2">
    <name type="scientific">Luteococcus japonicus</name>
    <dbReference type="NCBI Taxonomy" id="33984"/>
    <lineage>
        <taxon>Bacteria</taxon>
        <taxon>Bacillati</taxon>
        <taxon>Actinomycetota</taxon>
        <taxon>Actinomycetes</taxon>
        <taxon>Propionibacteriales</taxon>
        <taxon>Propionibacteriaceae</taxon>
        <taxon>Luteococcus</taxon>
    </lineage>
</organism>
<evidence type="ECO:0000313" key="1">
    <source>
        <dbReference type="EMBL" id="ROR55446.1"/>
    </source>
</evidence>
<dbReference type="AlphaFoldDB" id="A0A3N1ZXA1"/>